<evidence type="ECO:0000256" key="5">
    <source>
        <dbReference type="ARBA" id="ARBA00022691"/>
    </source>
</evidence>
<evidence type="ECO:0000259" key="7">
    <source>
        <dbReference type="Pfam" id="PF00590"/>
    </source>
</evidence>
<dbReference type="SUPFAM" id="SSF53790">
    <property type="entry name" value="Tetrapyrrole methylase"/>
    <property type="match status" value="1"/>
</dbReference>
<dbReference type="InterPro" id="IPR018063">
    <property type="entry name" value="SAM_MeTrfase_RsmI_CS"/>
</dbReference>
<proteinExistence type="inferred from homology"/>
<keyword evidence="5 6" id="KW-0949">S-adenosyl-L-methionine</keyword>
<dbReference type="Gene3D" id="3.40.1010.10">
    <property type="entry name" value="Cobalt-precorrin-4 Transmethylase, Domain 1"/>
    <property type="match status" value="1"/>
</dbReference>
<sequence length="285" mass="30636">MAGTLYVCSTPIGNLEDITLRALRVLREVDLIVGEDTRRTRKLLSHYGIHTRFAPSLFQGAEDERTREVIALLRAGKTVALVSDAGTPLLSDPGYPLVRACVGEGIPVVPVPGPSALLAALVASGLPMDRFLFLGHLPRQPGPRGKALEVLDTVDCTVVFYESPHRIAASLRQLAERWGSRPVAVARELTKLHEEFVRGTAAEVERALAARAEVRGELAIVVGPPGDTTHSAPSPEAARTVYAELIAAGLSPREALQETAHRLNLSRRRVYQTLHSKSDGSASAA</sequence>
<dbReference type="EC" id="2.1.1.198" evidence="6"/>
<evidence type="ECO:0000313" key="8">
    <source>
        <dbReference type="EMBL" id="QAA75964.1"/>
    </source>
</evidence>
<evidence type="ECO:0000256" key="4">
    <source>
        <dbReference type="ARBA" id="ARBA00022679"/>
    </source>
</evidence>
<dbReference type="Pfam" id="PF00590">
    <property type="entry name" value="TP_methylase"/>
    <property type="match status" value="1"/>
</dbReference>
<comment type="function">
    <text evidence="6">Catalyzes the 2'-O-methylation of the ribose of cytidine 1402 (C1402) in 16S rRNA.</text>
</comment>
<evidence type="ECO:0000256" key="2">
    <source>
        <dbReference type="ARBA" id="ARBA00022552"/>
    </source>
</evidence>
<keyword evidence="1 6" id="KW-0963">Cytoplasm</keyword>
<dbReference type="InterPro" id="IPR014777">
    <property type="entry name" value="4pyrrole_Mease_sub1"/>
</dbReference>
<dbReference type="GO" id="GO:0070677">
    <property type="term" value="F:rRNA (cytosine-2'-O-)-methyltransferase activity"/>
    <property type="evidence" value="ECO:0007669"/>
    <property type="project" value="UniProtKB-UniRule"/>
</dbReference>
<dbReference type="CDD" id="cd11648">
    <property type="entry name" value="RsmI"/>
    <property type="match status" value="1"/>
</dbReference>
<dbReference type="EMBL" id="CP034928">
    <property type="protein sequence ID" value="QAA75964.1"/>
    <property type="molecule type" value="Genomic_DNA"/>
</dbReference>
<dbReference type="KEGG" id="bih:BIP78_0196"/>
<dbReference type="PANTHER" id="PTHR46111">
    <property type="entry name" value="RIBOSOMAL RNA SMALL SUBUNIT METHYLTRANSFERASE I"/>
    <property type="match status" value="1"/>
</dbReference>
<dbReference type="Gene3D" id="3.30.950.10">
    <property type="entry name" value="Methyltransferase, Cobalt-precorrin-4 Transmethylase, Domain 2"/>
    <property type="match status" value="1"/>
</dbReference>
<dbReference type="PIRSF" id="PIRSF005917">
    <property type="entry name" value="MTase_YraL"/>
    <property type="match status" value="1"/>
</dbReference>
<keyword evidence="3 6" id="KW-0489">Methyltransferase</keyword>
<dbReference type="FunFam" id="3.30.950.10:FF:000002">
    <property type="entry name" value="Ribosomal RNA small subunit methyltransferase I"/>
    <property type="match status" value="1"/>
</dbReference>
<keyword evidence="4 6" id="KW-0808">Transferase</keyword>
<dbReference type="NCBIfam" id="TIGR00096">
    <property type="entry name" value="16S rRNA (cytidine(1402)-2'-O)-methyltransferase"/>
    <property type="match status" value="1"/>
</dbReference>
<protein>
    <recommendedName>
        <fullName evidence="6">Ribosomal RNA small subunit methyltransferase I</fullName>
        <ecNumber evidence="6">2.1.1.198</ecNumber>
    </recommendedName>
    <alternativeName>
        <fullName evidence="6">16S rRNA 2'-O-ribose C1402 methyltransferase</fullName>
    </alternativeName>
    <alternativeName>
        <fullName evidence="6">rRNA (cytidine-2'-O-)-methyltransferase RsmI</fullName>
    </alternativeName>
</protein>
<evidence type="ECO:0000256" key="1">
    <source>
        <dbReference type="ARBA" id="ARBA00022490"/>
    </source>
</evidence>
<dbReference type="InterPro" id="IPR035996">
    <property type="entry name" value="4pyrrol_Methylase_sf"/>
</dbReference>
<keyword evidence="2 6" id="KW-0698">rRNA processing</keyword>
<dbReference type="Proteomes" id="UP000287233">
    <property type="component" value="Chromosome"/>
</dbReference>
<feature type="domain" description="Tetrapyrrole methylase" evidence="7">
    <location>
        <begin position="4"/>
        <end position="204"/>
    </location>
</feature>
<dbReference type="AlphaFoldDB" id="A0A410FSJ4"/>
<dbReference type="FunFam" id="3.40.1010.10:FF:000007">
    <property type="entry name" value="Ribosomal RNA small subunit methyltransferase I"/>
    <property type="match status" value="1"/>
</dbReference>
<organism evidence="8 9">
    <name type="scientific">Bipolaricaulis sibiricus</name>
    <dbReference type="NCBI Taxonomy" id="2501609"/>
    <lineage>
        <taxon>Bacteria</taxon>
        <taxon>Candidatus Bipolaricaulota</taxon>
        <taxon>Candidatus Bipolaricaulia</taxon>
        <taxon>Candidatus Bipolaricaulales</taxon>
        <taxon>Candidatus Bipolaricaulaceae</taxon>
        <taxon>Candidatus Bipolaricaulis</taxon>
    </lineage>
</organism>
<comment type="similarity">
    <text evidence="6">Belongs to the methyltransferase superfamily. RsmI family.</text>
</comment>
<dbReference type="PANTHER" id="PTHR46111:SF1">
    <property type="entry name" value="RIBOSOMAL RNA SMALL SUBUNIT METHYLTRANSFERASE I"/>
    <property type="match status" value="1"/>
</dbReference>
<dbReference type="PROSITE" id="PS01296">
    <property type="entry name" value="RSMI"/>
    <property type="match status" value="1"/>
</dbReference>
<reference evidence="9" key="1">
    <citation type="submission" date="2018-12" db="EMBL/GenBank/DDBJ databases">
        <title>Complete genome sequence of an uncultured bacterium of the candidate phylum Bipolaricaulota.</title>
        <authorList>
            <person name="Kadnikov V.V."/>
            <person name="Mardanov A.V."/>
            <person name="Beletsky A.V."/>
            <person name="Frank Y.A."/>
            <person name="Karnachuk O.V."/>
            <person name="Ravin N.V."/>
        </authorList>
    </citation>
    <scope>NUCLEOTIDE SEQUENCE [LARGE SCALE GENOMIC DNA]</scope>
</reference>
<evidence type="ECO:0000256" key="3">
    <source>
        <dbReference type="ARBA" id="ARBA00022603"/>
    </source>
</evidence>
<name>A0A410FSJ4_BIPS1</name>
<evidence type="ECO:0000256" key="6">
    <source>
        <dbReference type="HAMAP-Rule" id="MF_01877"/>
    </source>
</evidence>
<gene>
    <name evidence="6" type="primary">rsmI</name>
    <name evidence="8" type="ORF">BIP78_0196</name>
</gene>
<comment type="subcellular location">
    <subcellularLocation>
        <location evidence="6">Cytoplasm</location>
    </subcellularLocation>
</comment>
<dbReference type="InterPro" id="IPR000878">
    <property type="entry name" value="4pyrrol_Mease"/>
</dbReference>
<dbReference type="InterPro" id="IPR008189">
    <property type="entry name" value="rRNA_ssu_MeTfrase_I"/>
</dbReference>
<dbReference type="InterPro" id="IPR014776">
    <property type="entry name" value="4pyrrole_Mease_sub2"/>
</dbReference>
<dbReference type="GO" id="GO:0005737">
    <property type="term" value="C:cytoplasm"/>
    <property type="evidence" value="ECO:0007669"/>
    <property type="project" value="UniProtKB-SubCell"/>
</dbReference>
<evidence type="ECO:0000313" key="9">
    <source>
        <dbReference type="Proteomes" id="UP000287233"/>
    </source>
</evidence>
<dbReference type="HAMAP" id="MF_01877">
    <property type="entry name" value="16SrRNA_methyltr_I"/>
    <property type="match status" value="1"/>
</dbReference>
<comment type="catalytic activity">
    <reaction evidence="6">
        <text>cytidine(1402) in 16S rRNA + S-adenosyl-L-methionine = 2'-O-methylcytidine(1402) in 16S rRNA + S-adenosyl-L-homocysteine + H(+)</text>
        <dbReference type="Rhea" id="RHEA:42924"/>
        <dbReference type="Rhea" id="RHEA-COMP:10285"/>
        <dbReference type="Rhea" id="RHEA-COMP:10286"/>
        <dbReference type="ChEBI" id="CHEBI:15378"/>
        <dbReference type="ChEBI" id="CHEBI:57856"/>
        <dbReference type="ChEBI" id="CHEBI:59789"/>
        <dbReference type="ChEBI" id="CHEBI:74495"/>
        <dbReference type="ChEBI" id="CHEBI:82748"/>
        <dbReference type="EC" id="2.1.1.198"/>
    </reaction>
</comment>
<accession>A0A410FSJ4</accession>